<feature type="region of interest" description="Disordered" evidence="1">
    <location>
        <begin position="106"/>
        <end position="184"/>
    </location>
</feature>
<feature type="compositionally biased region" description="Low complexity" evidence="1">
    <location>
        <begin position="363"/>
        <end position="387"/>
    </location>
</feature>
<feature type="compositionally biased region" description="Polar residues" evidence="1">
    <location>
        <begin position="927"/>
        <end position="943"/>
    </location>
</feature>
<feature type="region of interest" description="Disordered" evidence="1">
    <location>
        <begin position="826"/>
        <end position="851"/>
    </location>
</feature>
<dbReference type="OMA" id="YAAMSQS"/>
<evidence type="ECO:0000313" key="3">
    <source>
        <dbReference type="Proteomes" id="UP000037923"/>
    </source>
</evidence>
<feature type="compositionally biased region" description="Low complexity" evidence="1">
    <location>
        <begin position="129"/>
        <end position="140"/>
    </location>
</feature>
<feature type="compositionally biased region" description="Polar residues" evidence="1">
    <location>
        <begin position="1160"/>
        <end position="1177"/>
    </location>
</feature>
<keyword evidence="3" id="KW-1185">Reference proteome</keyword>
<gene>
    <name evidence="2" type="ORF">ABB37_02399</name>
</gene>
<evidence type="ECO:0000256" key="1">
    <source>
        <dbReference type="SAM" id="MobiDB-lite"/>
    </source>
</evidence>
<proteinExistence type="predicted"/>
<dbReference type="VEuPathDB" id="TriTrypDB:LpyrH10_03_5500"/>
<feature type="compositionally biased region" description="Low complexity" evidence="1">
    <location>
        <begin position="678"/>
        <end position="688"/>
    </location>
</feature>
<protein>
    <submittedName>
        <fullName evidence="2">Uncharacterized protein</fullName>
    </submittedName>
</protein>
<feature type="region of interest" description="Disordered" evidence="1">
    <location>
        <begin position="923"/>
        <end position="973"/>
    </location>
</feature>
<feature type="compositionally biased region" description="Low complexity" evidence="1">
    <location>
        <begin position="417"/>
        <end position="426"/>
    </location>
</feature>
<dbReference type="OrthoDB" id="264767at2759"/>
<organism evidence="2 3">
    <name type="scientific">Leptomonas pyrrhocoris</name>
    <name type="common">Firebug parasite</name>
    <dbReference type="NCBI Taxonomy" id="157538"/>
    <lineage>
        <taxon>Eukaryota</taxon>
        <taxon>Discoba</taxon>
        <taxon>Euglenozoa</taxon>
        <taxon>Kinetoplastea</taxon>
        <taxon>Metakinetoplastina</taxon>
        <taxon>Trypanosomatida</taxon>
        <taxon>Trypanosomatidae</taxon>
        <taxon>Leishmaniinae</taxon>
        <taxon>Leptomonas</taxon>
    </lineage>
</organism>
<name>A0A0M9G7Y3_LEPPY</name>
<feature type="compositionally biased region" description="Basic and acidic residues" evidence="1">
    <location>
        <begin position="1023"/>
        <end position="1035"/>
    </location>
</feature>
<feature type="region of interest" description="Disordered" evidence="1">
    <location>
        <begin position="1014"/>
        <end position="1108"/>
    </location>
</feature>
<feature type="compositionally biased region" description="Low complexity" evidence="1">
    <location>
        <begin position="1099"/>
        <end position="1108"/>
    </location>
</feature>
<dbReference type="EMBL" id="LGTL01000003">
    <property type="protein sequence ID" value="KPA84423.1"/>
    <property type="molecule type" value="Genomic_DNA"/>
</dbReference>
<accession>A0A0M9G7Y3</accession>
<feature type="region of interest" description="Disordered" evidence="1">
    <location>
        <begin position="348"/>
        <end position="438"/>
    </location>
</feature>
<feature type="region of interest" description="Disordered" evidence="1">
    <location>
        <begin position="316"/>
        <end position="335"/>
    </location>
</feature>
<feature type="compositionally biased region" description="Low complexity" evidence="1">
    <location>
        <begin position="57"/>
        <end position="74"/>
    </location>
</feature>
<feature type="compositionally biased region" description="Polar residues" evidence="1">
    <location>
        <begin position="1197"/>
        <end position="1215"/>
    </location>
</feature>
<feature type="compositionally biased region" description="Low complexity" evidence="1">
    <location>
        <begin position="1051"/>
        <end position="1061"/>
    </location>
</feature>
<feature type="compositionally biased region" description="Low complexity" evidence="1">
    <location>
        <begin position="727"/>
        <end position="738"/>
    </location>
</feature>
<feature type="compositionally biased region" description="Polar residues" evidence="1">
    <location>
        <begin position="106"/>
        <end position="126"/>
    </location>
</feature>
<dbReference type="AlphaFoldDB" id="A0A0M9G7Y3"/>
<feature type="region of interest" description="Disordered" evidence="1">
    <location>
        <begin position="717"/>
        <end position="803"/>
    </location>
</feature>
<dbReference type="RefSeq" id="XP_015662862.1">
    <property type="nucleotide sequence ID" value="XM_015799384.1"/>
</dbReference>
<feature type="region of interest" description="Disordered" evidence="1">
    <location>
        <begin position="1"/>
        <end position="75"/>
    </location>
</feature>
<sequence length="1215" mass="127101">MSTSEPAQRRHVRRPTQKPSEDVRAPHNPPDSITDGDLPAHSPLPLPDADERYDSVLLSSRSTTTSLSRQQTLSHTARTCAFTESPFLYSPTLAAARYSNTPTVTLKSTANSTPTSAKVSPTTATATCEGENVESNEGVVANKKPDGPFVAGATPEKSSAKRGLQGSPSPQTHIGGDVRNDGSELHPVEESLSFEIYNCHPYNISQGRNPFIPNEMRFPRSYTGSAYRESPVAPNVLPMVSLPDDVNQRYLASASSREQPPGGRYAAMSQSSRSEEAHQLTPRPTDGESFFVEGSSHPNGRGTLLDDNVRHSATESFLADDGGSSSAQPLRVDASMSSQSFMRNFKRRHTAKAASGRGGNAGNGRYASASSSGSHRISADVAATSGSSGAGPGPEVFSSDQLTQLRPAHSKRRGGNAAATAAAAAAPDDGGDTPHGRQDVNVLGINSSDMFTRATTAPAEDGVASPSTADFSMVRAPVTGLHAKVLGNTAVDENEAAEDPEERELLTQQIHNFVSKIVRKHREESTGSPQAQPPSSPSGLPALDVEHERKAEILRRANAEAAAEEAELQKKERRPGVNANAAAPHSLSRPLDASPTTPPGDTTAANSNSNEPTAAEGGRPGRGEKAHKRVRFNLEGLPPRDEEGPNALQMPRHSMGRTDGAPVKRPLSPPVLLPTPDTPTTASSATPAGETKHTSTRRHSSPQTVDVRSLLCAGVTERNLQLPSSPTAEGTATTTTDAAEAEETTSPLPLRYPVSVADSFMSSQPCTRKASRDDNDEQQPQRTTVTSDVSFTPTSALPSSSSAVNTVGGAAAATTKCLPVPPAPAAAMQFTSPTQEPQRRHKSAAKVRKASKMHRKAVVALVVGASESVTALQSRDSSSTQHSQLGPLTQPSLSLLSSMEVCMPASARNVVCVNLSKPNIHAPPPINTSVNSTSTSPMATSTGPPHGVAPDIDAATPSKRAHRSEWGPQNRNTNLAAAAPSTLTAFEQPPPLRSMQLTSPQQTSAVLVSAATAATTTSSLCSKDGEAKRPREPARRRSAAARTAPTDDAGSSTAPSSRRSSLAVNGPTAPKPGAFAELPPLSASLHSRTSTPDVAGSPTTATATNIATTTGGEAQGVLLPAALNRRPSALHDAAGLVSWGRQEHSCSTAEFKDDREMSPRSANGSERSATRESSVAGSASEKALAMQQLPHVLPRLSGSSLKPRSASQTITPPFL</sequence>
<comment type="caution">
    <text evidence="2">The sequence shown here is derived from an EMBL/GenBank/DDBJ whole genome shotgun (WGS) entry which is preliminary data.</text>
</comment>
<evidence type="ECO:0000313" key="2">
    <source>
        <dbReference type="EMBL" id="KPA84423.1"/>
    </source>
</evidence>
<feature type="compositionally biased region" description="Low complexity" evidence="1">
    <location>
        <begin position="790"/>
        <end position="803"/>
    </location>
</feature>
<feature type="region of interest" description="Disordered" evidence="1">
    <location>
        <begin position="1147"/>
        <end position="1215"/>
    </location>
</feature>
<feature type="region of interest" description="Disordered" evidence="1">
    <location>
        <begin position="520"/>
        <end position="542"/>
    </location>
</feature>
<feature type="compositionally biased region" description="Polar residues" evidence="1">
    <location>
        <begin position="778"/>
        <end position="789"/>
    </location>
</feature>
<feature type="compositionally biased region" description="Basic residues" evidence="1">
    <location>
        <begin position="839"/>
        <end position="851"/>
    </location>
</feature>
<dbReference type="Proteomes" id="UP000037923">
    <property type="component" value="Unassembled WGS sequence"/>
</dbReference>
<feature type="compositionally biased region" description="Pro residues" evidence="1">
    <location>
        <begin position="667"/>
        <end position="677"/>
    </location>
</feature>
<reference evidence="2 3" key="1">
    <citation type="submission" date="2015-07" db="EMBL/GenBank/DDBJ databases">
        <title>High-quality genome of monoxenous trypanosomatid Leptomonas pyrrhocoris.</title>
        <authorList>
            <person name="Flegontov P."/>
            <person name="Butenko A."/>
            <person name="Firsov S."/>
            <person name="Vlcek C."/>
            <person name="Logacheva M.D."/>
            <person name="Field M."/>
            <person name="Filatov D."/>
            <person name="Flegontova O."/>
            <person name="Gerasimov E."/>
            <person name="Jackson A.P."/>
            <person name="Kelly S."/>
            <person name="Opperdoes F."/>
            <person name="O'Reilly A."/>
            <person name="Votypka J."/>
            <person name="Yurchenko V."/>
            <person name="Lukes J."/>
        </authorList>
    </citation>
    <scope>NUCLEOTIDE SEQUENCE [LARGE SCALE GENOMIC DNA]</scope>
    <source>
        <strain evidence="2">H10</strain>
    </source>
</reference>
<feature type="region of interest" description="Disordered" evidence="1">
    <location>
        <begin position="253"/>
        <end position="306"/>
    </location>
</feature>
<feature type="region of interest" description="Disordered" evidence="1">
    <location>
        <begin position="561"/>
        <end position="705"/>
    </location>
</feature>
<dbReference type="GeneID" id="26902694"/>
<feature type="compositionally biased region" description="Polar residues" evidence="1">
    <location>
        <begin position="599"/>
        <end position="612"/>
    </location>
</feature>